<comment type="similarity">
    <text evidence="1 5 10">Belongs to the histidinol dehydrogenase family.</text>
</comment>
<dbReference type="GO" id="GO:0051287">
    <property type="term" value="F:NAD binding"/>
    <property type="evidence" value="ECO:0007669"/>
    <property type="project" value="InterPro"/>
</dbReference>
<dbReference type="SUPFAM" id="SSF53720">
    <property type="entry name" value="ALDH-like"/>
    <property type="match status" value="1"/>
</dbReference>
<proteinExistence type="inferred from homology"/>
<feature type="active site" description="Proton acceptor" evidence="6">
    <location>
        <position position="302"/>
    </location>
</feature>
<accession>A0A4R6UHG6</accession>
<feature type="binding site" evidence="8">
    <location>
        <position position="333"/>
    </location>
    <ligand>
        <name>substrate</name>
    </ligand>
</feature>
<feature type="binding site" evidence="9">
    <location>
        <position position="242"/>
    </location>
    <ligand>
        <name>Zn(2+)</name>
        <dbReference type="ChEBI" id="CHEBI:29105"/>
    </ligand>
</feature>
<feature type="binding site" evidence="9">
    <location>
        <position position="239"/>
    </location>
    <ligand>
        <name>Zn(2+)</name>
        <dbReference type="ChEBI" id="CHEBI:29105"/>
    </ligand>
</feature>
<dbReference type="GO" id="GO:0005829">
    <property type="term" value="C:cytosol"/>
    <property type="evidence" value="ECO:0007669"/>
    <property type="project" value="TreeGrafter"/>
</dbReference>
<evidence type="ECO:0000256" key="6">
    <source>
        <dbReference type="PIRSR" id="PIRSR000099-1"/>
    </source>
</evidence>
<name>A0A4R6UHG6_9GAMM</name>
<evidence type="ECO:0000256" key="9">
    <source>
        <dbReference type="PIRSR" id="PIRSR000099-4"/>
    </source>
</evidence>
<dbReference type="InterPro" id="IPR016161">
    <property type="entry name" value="Ald_DH/histidinol_DH"/>
</dbReference>
<dbReference type="NCBIfam" id="TIGR00069">
    <property type="entry name" value="hisD"/>
    <property type="match status" value="1"/>
</dbReference>
<keyword evidence="7" id="KW-0520">NAD</keyword>
<evidence type="ECO:0000256" key="5">
    <source>
        <dbReference type="PIRNR" id="PIRNR000099"/>
    </source>
</evidence>
<dbReference type="PANTHER" id="PTHR21256">
    <property type="entry name" value="HISTIDINOL DEHYDROGENASE HDH"/>
    <property type="match status" value="1"/>
</dbReference>
<feature type="binding site" evidence="9">
    <location>
        <position position="390"/>
    </location>
    <ligand>
        <name>Zn(2+)</name>
        <dbReference type="ChEBI" id="CHEBI:29105"/>
    </ligand>
</feature>
<feature type="binding site" evidence="7">
    <location>
        <position position="114"/>
    </location>
    <ligand>
        <name>NAD(+)</name>
        <dbReference type="ChEBI" id="CHEBI:57540"/>
    </ligand>
</feature>
<dbReference type="Gene3D" id="1.20.5.1300">
    <property type="match status" value="1"/>
</dbReference>
<dbReference type="PRINTS" id="PR00083">
    <property type="entry name" value="HOLDHDRGNASE"/>
</dbReference>
<dbReference type="InterPro" id="IPR012131">
    <property type="entry name" value="Hstdl_DH"/>
</dbReference>
<feature type="binding site" evidence="8">
    <location>
        <position position="239"/>
    </location>
    <ligand>
        <name>substrate</name>
    </ligand>
</feature>
<keyword evidence="3 9" id="KW-0862">Zinc</keyword>
<sequence length="399" mass="43462">MILNTSTWQRPTLADEHEIQTRVGAMLNDIRERGDIAITEYSERFDRFAPEIIELKPFVDYQLAPALAEAIKLAATRIERFAKKQRDSLTEMQFSDEFGEYGQRLLPIENMAAYIPGGRFPLISTALMTLIPARIAGCVSRVALSPSDHPALLAAASLAGATKFVRIGGAQAIAAAAYGCEWLSRVDMIVGPGNAYVAEAKAQLQSRVRIDTVAGPSEVLILADGKQNVAWLLEDAIAQAEHGPDALAVVASNGRQWLQMFEQSLQKNESARALAERQQIQLVFAETKADLIEFANRFGAEHLMLCHEGIGVETIRHAGAVFIGARSPVALGDYLSGPNHTLPTVASARRSSGLSVLDFLRVQTVQTIRNGSVLYQAAAEIAEAEGLQHHARSLRLRMP</sequence>
<feature type="binding site" evidence="8">
    <location>
        <position position="390"/>
    </location>
    <ligand>
        <name>substrate</name>
    </ligand>
</feature>
<dbReference type="Gene3D" id="3.40.50.1980">
    <property type="entry name" value="Nitrogenase molybdenum iron protein domain"/>
    <property type="match status" value="2"/>
</dbReference>
<gene>
    <name evidence="11" type="ORF">EV696_11735</name>
</gene>
<feature type="binding site" evidence="8">
    <location>
        <position position="217"/>
    </location>
    <ligand>
        <name>substrate</name>
    </ligand>
</feature>
<evidence type="ECO:0000256" key="4">
    <source>
        <dbReference type="ARBA" id="ARBA00023002"/>
    </source>
</evidence>
<dbReference type="FunFam" id="3.40.50.1980:FF:000001">
    <property type="entry name" value="Histidinol dehydrogenase"/>
    <property type="match status" value="1"/>
</dbReference>
<keyword evidence="12" id="KW-1185">Reference proteome</keyword>
<organism evidence="11 12">
    <name type="scientific">Permianibacter aggregans</name>
    <dbReference type="NCBI Taxonomy" id="1510150"/>
    <lineage>
        <taxon>Bacteria</taxon>
        <taxon>Pseudomonadati</taxon>
        <taxon>Pseudomonadota</taxon>
        <taxon>Gammaproteobacteria</taxon>
        <taxon>Pseudomonadales</taxon>
        <taxon>Pseudomonadaceae</taxon>
        <taxon>Permianibacter</taxon>
    </lineage>
</organism>
<comment type="cofactor">
    <cofactor evidence="9">
        <name>Zn(2+)</name>
        <dbReference type="ChEBI" id="CHEBI:29105"/>
    </cofactor>
    <text evidence="9">Binds 1 zinc ion per subunit.</text>
</comment>
<keyword evidence="4 5" id="KW-0560">Oxidoreductase</keyword>
<feature type="binding site" evidence="7">
    <location>
        <position position="171"/>
    </location>
    <ligand>
        <name>NAD(+)</name>
        <dbReference type="ChEBI" id="CHEBI:57540"/>
    </ligand>
</feature>
<feature type="binding site" evidence="8">
    <location>
        <position position="242"/>
    </location>
    <ligand>
        <name>substrate</name>
    </ligand>
</feature>
<evidence type="ECO:0000313" key="11">
    <source>
        <dbReference type="EMBL" id="TDQ45802.1"/>
    </source>
</evidence>
<reference evidence="11 12" key="1">
    <citation type="submission" date="2019-03" db="EMBL/GenBank/DDBJ databases">
        <title>Genomic Encyclopedia of Type Strains, Phase IV (KMG-IV): sequencing the most valuable type-strain genomes for metagenomic binning, comparative biology and taxonomic classification.</title>
        <authorList>
            <person name="Goeker M."/>
        </authorList>
    </citation>
    <scope>NUCLEOTIDE SEQUENCE [LARGE SCALE GENOMIC DNA]</scope>
    <source>
        <strain evidence="11 12">DSM 103792</strain>
    </source>
</reference>
<feature type="binding site" evidence="8">
    <location>
        <position position="302"/>
    </location>
    <ligand>
        <name>substrate</name>
    </ligand>
</feature>
<dbReference type="EMBL" id="SNYM01000017">
    <property type="protein sequence ID" value="TDQ45802.1"/>
    <property type="molecule type" value="Genomic_DNA"/>
</dbReference>
<protein>
    <submittedName>
        <fullName evidence="11">Histidinol dehydrogenase</fullName>
    </submittedName>
</protein>
<dbReference type="InterPro" id="IPR022695">
    <property type="entry name" value="Histidinol_DH_monofunct"/>
</dbReference>
<dbReference type="GO" id="GO:0000105">
    <property type="term" value="P:L-histidine biosynthetic process"/>
    <property type="evidence" value="ECO:0007669"/>
    <property type="project" value="InterPro"/>
</dbReference>
<dbReference type="AlphaFoldDB" id="A0A4R6UHG6"/>
<evidence type="ECO:0000256" key="8">
    <source>
        <dbReference type="PIRSR" id="PIRSR000099-3"/>
    </source>
</evidence>
<comment type="caution">
    <text evidence="11">The sequence shown here is derived from an EMBL/GenBank/DDBJ whole genome shotgun (WGS) entry which is preliminary data.</text>
</comment>
<dbReference type="PANTHER" id="PTHR21256:SF2">
    <property type="entry name" value="HISTIDINE BIOSYNTHESIS TRIFUNCTIONAL PROTEIN"/>
    <property type="match status" value="1"/>
</dbReference>
<feature type="binding site" evidence="9">
    <location>
        <position position="333"/>
    </location>
    <ligand>
        <name>Zn(2+)</name>
        <dbReference type="ChEBI" id="CHEBI:29105"/>
    </ligand>
</feature>
<dbReference type="RefSeq" id="WP_133592370.1">
    <property type="nucleotide sequence ID" value="NZ_CP037953.1"/>
</dbReference>
<dbReference type="Pfam" id="PF00815">
    <property type="entry name" value="Histidinol_dh"/>
    <property type="match status" value="1"/>
</dbReference>
<feature type="binding site" evidence="7">
    <location>
        <position position="194"/>
    </location>
    <ligand>
        <name>NAD(+)</name>
        <dbReference type="ChEBI" id="CHEBI:57540"/>
    </ligand>
</feature>
<evidence type="ECO:0000256" key="2">
    <source>
        <dbReference type="ARBA" id="ARBA00022723"/>
    </source>
</evidence>
<dbReference type="Proteomes" id="UP000295375">
    <property type="component" value="Unassembled WGS sequence"/>
</dbReference>
<evidence type="ECO:0000256" key="7">
    <source>
        <dbReference type="PIRSR" id="PIRSR000099-2"/>
    </source>
</evidence>
<evidence type="ECO:0000256" key="10">
    <source>
        <dbReference type="RuleBase" id="RU004175"/>
    </source>
</evidence>
<evidence type="ECO:0000313" key="12">
    <source>
        <dbReference type="Proteomes" id="UP000295375"/>
    </source>
</evidence>
<feature type="binding site" evidence="8">
    <location>
        <position position="385"/>
    </location>
    <ligand>
        <name>substrate</name>
    </ligand>
</feature>
<dbReference type="OrthoDB" id="9805269at2"/>
<keyword evidence="2 9" id="KW-0479">Metal-binding</keyword>
<dbReference type="PIRSF" id="PIRSF000099">
    <property type="entry name" value="Histidinol_dh"/>
    <property type="match status" value="1"/>
</dbReference>
<evidence type="ECO:0000256" key="1">
    <source>
        <dbReference type="ARBA" id="ARBA00010178"/>
    </source>
</evidence>
<dbReference type="GO" id="GO:0046872">
    <property type="term" value="F:metal ion binding"/>
    <property type="evidence" value="ECO:0007669"/>
    <property type="project" value="UniProtKB-KW"/>
</dbReference>
<feature type="active site" description="Proton acceptor" evidence="6">
    <location>
        <position position="301"/>
    </location>
</feature>
<dbReference type="GO" id="GO:0004399">
    <property type="term" value="F:histidinol dehydrogenase activity"/>
    <property type="evidence" value="ECO:0007669"/>
    <property type="project" value="InterPro"/>
</dbReference>
<evidence type="ECO:0000256" key="3">
    <source>
        <dbReference type="ARBA" id="ARBA00022833"/>
    </source>
</evidence>